<feature type="signal peptide" evidence="5">
    <location>
        <begin position="1"/>
        <end position="16"/>
    </location>
</feature>
<evidence type="ECO:0000256" key="4">
    <source>
        <dbReference type="RuleBase" id="RU004262"/>
    </source>
</evidence>
<dbReference type="Gene3D" id="3.40.50.1820">
    <property type="entry name" value="alpha/beta hydrolase"/>
    <property type="match status" value="1"/>
</dbReference>
<evidence type="ECO:0000256" key="1">
    <source>
        <dbReference type="ARBA" id="ARBA00004613"/>
    </source>
</evidence>
<evidence type="ECO:0000256" key="5">
    <source>
        <dbReference type="SAM" id="SignalP"/>
    </source>
</evidence>
<evidence type="ECO:0000313" key="8">
    <source>
        <dbReference type="Proteomes" id="UP001153636"/>
    </source>
</evidence>
<dbReference type="InterPro" id="IPR013818">
    <property type="entry name" value="Lipase"/>
</dbReference>
<dbReference type="AlphaFoldDB" id="A0A9P0CRG7"/>
<feature type="domain" description="Lipase" evidence="6">
    <location>
        <begin position="44"/>
        <end position="320"/>
    </location>
</feature>
<dbReference type="GO" id="GO:0017171">
    <property type="term" value="F:serine hydrolase activity"/>
    <property type="evidence" value="ECO:0007669"/>
    <property type="project" value="TreeGrafter"/>
</dbReference>
<evidence type="ECO:0000259" key="6">
    <source>
        <dbReference type="Pfam" id="PF00151"/>
    </source>
</evidence>
<keyword evidence="5" id="KW-0732">Signal</keyword>
<keyword evidence="8" id="KW-1185">Reference proteome</keyword>
<dbReference type="PANTHER" id="PTHR11610:SF173">
    <property type="entry name" value="LIPASE DOMAIN-CONTAINING PROTEIN-RELATED"/>
    <property type="match status" value="1"/>
</dbReference>
<keyword evidence="3" id="KW-0964">Secreted</keyword>
<dbReference type="SUPFAM" id="SSF53474">
    <property type="entry name" value="alpha/beta-Hydrolases"/>
    <property type="match status" value="1"/>
</dbReference>
<comment type="similarity">
    <text evidence="2 4">Belongs to the AB hydrolase superfamily. Lipase family.</text>
</comment>
<evidence type="ECO:0000256" key="3">
    <source>
        <dbReference type="ARBA" id="ARBA00022525"/>
    </source>
</evidence>
<comment type="subcellular location">
    <subcellularLocation>
        <location evidence="1">Secreted</location>
    </subcellularLocation>
</comment>
<protein>
    <recommendedName>
        <fullName evidence="6">Lipase domain-containing protein</fullName>
    </recommendedName>
</protein>
<dbReference type="InterPro" id="IPR000734">
    <property type="entry name" value="TAG_lipase"/>
</dbReference>
<accession>A0A9P0CRG7</accession>
<dbReference type="EMBL" id="OV651815">
    <property type="protein sequence ID" value="CAH1108117.1"/>
    <property type="molecule type" value="Genomic_DNA"/>
</dbReference>
<dbReference type="CDD" id="cd00707">
    <property type="entry name" value="Pancreat_lipase_like"/>
    <property type="match status" value="1"/>
</dbReference>
<gene>
    <name evidence="7" type="ORF">PSYICH_LOCUS9575</name>
</gene>
<organism evidence="7 8">
    <name type="scientific">Psylliodes chrysocephalus</name>
    <dbReference type="NCBI Taxonomy" id="3402493"/>
    <lineage>
        <taxon>Eukaryota</taxon>
        <taxon>Metazoa</taxon>
        <taxon>Ecdysozoa</taxon>
        <taxon>Arthropoda</taxon>
        <taxon>Hexapoda</taxon>
        <taxon>Insecta</taxon>
        <taxon>Pterygota</taxon>
        <taxon>Neoptera</taxon>
        <taxon>Endopterygota</taxon>
        <taxon>Coleoptera</taxon>
        <taxon>Polyphaga</taxon>
        <taxon>Cucujiformia</taxon>
        <taxon>Chrysomeloidea</taxon>
        <taxon>Chrysomelidae</taxon>
        <taxon>Galerucinae</taxon>
        <taxon>Alticini</taxon>
        <taxon>Psylliodes</taxon>
    </lineage>
</organism>
<evidence type="ECO:0000313" key="7">
    <source>
        <dbReference type="EMBL" id="CAH1108117.1"/>
    </source>
</evidence>
<dbReference type="GO" id="GO:0016298">
    <property type="term" value="F:lipase activity"/>
    <property type="evidence" value="ECO:0007669"/>
    <property type="project" value="InterPro"/>
</dbReference>
<dbReference type="GO" id="GO:0016042">
    <property type="term" value="P:lipid catabolic process"/>
    <property type="evidence" value="ECO:0007669"/>
    <property type="project" value="TreeGrafter"/>
</dbReference>
<proteinExistence type="inferred from homology"/>
<dbReference type="GO" id="GO:0005615">
    <property type="term" value="C:extracellular space"/>
    <property type="evidence" value="ECO:0007669"/>
    <property type="project" value="TreeGrafter"/>
</dbReference>
<dbReference type="Proteomes" id="UP001153636">
    <property type="component" value="Chromosome 3"/>
</dbReference>
<name>A0A9P0CRG7_9CUCU</name>
<dbReference type="OrthoDB" id="199913at2759"/>
<feature type="chain" id="PRO_5040269828" description="Lipase domain-containing protein" evidence="5">
    <location>
        <begin position="17"/>
        <end position="323"/>
    </location>
</feature>
<dbReference type="Pfam" id="PF00151">
    <property type="entry name" value="Lipase"/>
    <property type="match status" value="1"/>
</dbReference>
<dbReference type="PRINTS" id="PR00821">
    <property type="entry name" value="TAGLIPASE"/>
</dbReference>
<sequence>MKIIVLLFSLITFCQSSPVVLYREVAPGEWEPEIVTNSLSGYNISEDDVKIYFTSQSHQGNLKRVNLNNPIEVNNDGYSNEKDTVFIIHGWQNEHKSPICEEITEAVLKVKDANVFVVDWKNVAKQVYPLAQAAVDDVAKTVSRLIVSLINYNALDLNKTFIVGHSLGAHVAGFCGANLKGKINHIVGLDPALPLYELANKDARLDPSDAQFVQVIHSCAGVLGFNRNIGHVDYWPNGGSNQPGCGGLLDVGGACSHARSYYYFAESIVSGGFLSHKCDSYRHFKQGKCKSKPTSFMGGYDLDKQSNGTYYLLTGSEPPFAKN</sequence>
<reference evidence="7" key="1">
    <citation type="submission" date="2022-01" db="EMBL/GenBank/DDBJ databases">
        <authorList>
            <person name="King R."/>
        </authorList>
    </citation>
    <scope>NUCLEOTIDE SEQUENCE</scope>
</reference>
<dbReference type="InterPro" id="IPR029058">
    <property type="entry name" value="AB_hydrolase_fold"/>
</dbReference>
<dbReference type="PANTHER" id="PTHR11610">
    <property type="entry name" value="LIPASE"/>
    <property type="match status" value="1"/>
</dbReference>
<evidence type="ECO:0000256" key="2">
    <source>
        <dbReference type="ARBA" id="ARBA00010701"/>
    </source>
</evidence>
<dbReference type="InterPro" id="IPR033906">
    <property type="entry name" value="Lipase_N"/>
</dbReference>